<organism evidence="6 7">
    <name type="scientific">Pomacea canaliculata</name>
    <name type="common">Golden apple snail</name>
    <dbReference type="NCBI Taxonomy" id="400727"/>
    <lineage>
        <taxon>Eukaryota</taxon>
        <taxon>Metazoa</taxon>
        <taxon>Spiralia</taxon>
        <taxon>Lophotrochozoa</taxon>
        <taxon>Mollusca</taxon>
        <taxon>Gastropoda</taxon>
        <taxon>Caenogastropoda</taxon>
        <taxon>Architaenioglossa</taxon>
        <taxon>Ampullarioidea</taxon>
        <taxon>Ampullariidae</taxon>
        <taxon>Pomacea</taxon>
    </lineage>
</organism>
<evidence type="ECO:0000259" key="5">
    <source>
        <dbReference type="Pfam" id="PF03024"/>
    </source>
</evidence>
<dbReference type="OrthoDB" id="567542at2759"/>
<keyword evidence="3" id="KW-1015">Disulfide bond</keyword>
<accession>A0A2T7PMZ4</accession>
<dbReference type="PANTHER" id="PTHR10517:SF14">
    <property type="entry name" value="FOLATE RECEPTOR 1-RELATED"/>
    <property type="match status" value="1"/>
</dbReference>
<evidence type="ECO:0000256" key="4">
    <source>
        <dbReference type="SAM" id="SignalP"/>
    </source>
</evidence>
<evidence type="ECO:0000313" key="6">
    <source>
        <dbReference type="EMBL" id="PVD34791.1"/>
    </source>
</evidence>
<reference evidence="6 7" key="1">
    <citation type="submission" date="2018-04" db="EMBL/GenBank/DDBJ databases">
        <title>The genome of golden apple snail Pomacea canaliculata provides insight into stress tolerance and invasive adaptation.</title>
        <authorList>
            <person name="Liu C."/>
            <person name="Liu B."/>
            <person name="Ren Y."/>
            <person name="Zhang Y."/>
            <person name="Wang H."/>
            <person name="Li S."/>
            <person name="Jiang F."/>
            <person name="Yin L."/>
            <person name="Zhang G."/>
            <person name="Qian W."/>
            <person name="Fan W."/>
        </authorList>
    </citation>
    <scope>NUCLEOTIDE SEQUENCE [LARGE SCALE GENOMIC DNA]</scope>
    <source>
        <strain evidence="6">SZHN2017</strain>
        <tissue evidence="6">Muscle</tissue>
    </source>
</reference>
<dbReference type="InterPro" id="IPR018143">
    <property type="entry name" value="Folate_rcpt-like"/>
</dbReference>
<proteinExistence type="inferred from homology"/>
<evidence type="ECO:0000256" key="3">
    <source>
        <dbReference type="ARBA" id="ARBA00023157"/>
    </source>
</evidence>
<dbReference type="Proteomes" id="UP000245119">
    <property type="component" value="Linkage Group LG3"/>
</dbReference>
<protein>
    <recommendedName>
        <fullName evidence="5">Folate receptor-like domain-containing protein</fullName>
    </recommendedName>
</protein>
<evidence type="ECO:0000256" key="1">
    <source>
        <dbReference type="ARBA" id="ARBA00007932"/>
    </source>
</evidence>
<dbReference type="InterPro" id="IPR004269">
    <property type="entry name" value="Folate_rcpt"/>
</dbReference>
<dbReference type="PANTHER" id="PTHR10517">
    <property type="entry name" value="FOLATE RECEPTOR"/>
    <property type="match status" value="1"/>
</dbReference>
<evidence type="ECO:0000256" key="2">
    <source>
        <dbReference type="ARBA" id="ARBA00022729"/>
    </source>
</evidence>
<dbReference type="GO" id="GO:0009897">
    <property type="term" value="C:external side of plasma membrane"/>
    <property type="evidence" value="ECO:0007669"/>
    <property type="project" value="TreeGrafter"/>
</dbReference>
<feature type="domain" description="Folate receptor-like" evidence="5">
    <location>
        <begin position="48"/>
        <end position="142"/>
    </location>
</feature>
<comment type="similarity">
    <text evidence="1">Belongs to the folate receptor family.</text>
</comment>
<dbReference type="GO" id="GO:0038023">
    <property type="term" value="F:signaling receptor activity"/>
    <property type="evidence" value="ECO:0007669"/>
    <property type="project" value="TreeGrafter"/>
</dbReference>
<sequence length="196" mass="22493">MVGWAPIGGAVHYTFPSLMLFLTLELGTTQDTTSRVDQARTVVELLNMCIDGRNHKSQPGEESSLMSFCSPWKKRSCCTQEIAERMHLDRNWLNFDWNHCGELSPSCREFFVKDLCFYECSPNLGPWIVPESTPVQLEERVKNLQIFLEQQNGSAKECGTTALKWFQMEMIASDFGFQQMSPIQMMLLQESMQNNC</sequence>
<keyword evidence="7" id="KW-1185">Reference proteome</keyword>
<name>A0A2T7PMZ4_POMCA</name>
<gene>
    <name evidence="6" type="ORF">C0Q70_06068</name>
</gene>
<comment type="caution">
    <text evidence="6">The sequence shown here is derived from an EMBL/GenBank/DDBJ whole genome shotgun (WGS) entry which is preliminary data.</text>
</comment>
<feature type="chain" id="PRO_5015725541" description="Folate receptor-like domain-containing protein" evidence="4">
    <location>
        <begin position="30"/>
        <end position="196"/>
    </location>
</feature>
<dbReference type="Pfam" id="PF03024">
    <property type="entry name" value="Folate_rec"/>
    <property type="match status" value="1"/>
</dbReference>
<feature type="signal peptide" evidence="4">
    <location>
        <begin position="1"/>
        <end position="29"/>
    </location>
</feature>
<evidence type="ECO:0000313" key="7">
    <source>
        <dbReference type="Proteomes" id="UP000245119"/>
    </source>
</evidence>
<keyword evidence="2 4" id="KW-0732">Signal</keyword>
<dbReference type="AlphaFoldDB" id="A0A2T7PMZ4"/>
<dbReference type="EMBL" id="PZQS01000003">
    <property type="protein sequence ID" value="PVD34791.1"/>
    <property type="molecule type" value="Genomic_DNA"/>
</dbReference>